<evidence type="ECO:0000259" key="2">
    <source>
        <dbReference type="Pfam" id="PF00078"/>
    </source>
</evidence>
<evidence type="ECO:0000313" key="5">
    <source>
        <dbReference type="EMBL" id="RVW16521.1"/>
    </source>
</evidence>
<dbReference type="Pfam" id="PF14111">
    <property type="entry name" value="DUF4283"/>
    <property type="match status" value="1"/>
</dbReference>
<dbReference type="InterPro" id="IPR043502">
    <property type="entry name" value="DNA/RNA_pol_sf"/>
</dbReference>
<dbReference type="PANTHER" id="PTHR33116">
    <property type="entry name" value="REVERSE TRANSCRIPTASE ZINC-BINDING DOMAIN-CONTAINING PROTEIN-RELATED-RELATED"/>
    <property type="match status" value="1"/>
</dbReference>
<dbReference type="PANTHER" id="PTHR33116:SF78">
    <property type="entry name" value="OS12G0587133 PROTEIN"/>
    <property type="match status" value="1"/>
</dbReference>
<accession>A0A438BZZ1</accession>
<name>A0A438BZZ1_VITVI</name>
<feature type="region of interest" description="Disordered" evidence="1">
    <location>
        <begin position="490"/>
        <end position="517"/>
    </location>
</feature>
<protein>
    <submittedName>
        <fullName evidence="5">Putative mitochondrial protein</fullName>
    </submittedName>
</protein>
<reference evidence="5 6" key="1">
    <citation type="journal article" date="2018" name="PLoS Genet.">
        <title>Population sequencing reveals clonal diversity and ancestral inbreeding in the grapevine cultivar Chardonnay.</title>
        <authorList>
            <person name="Roach M.J."/>
            <person name="Johnson D.L."/>
            <person name="Bohlmann J."/>
            <person name="van Vuuren H.J."/>
            <person name="Jones S.J."/>
            <person name="Pretorius I.S."/>
            <person name="Schmidt S.A."/>
            <person name="Borneman A.R."/>
        </authorList>
    </citation>
    <scope>NUCLEOTIDE SEQUENCE [LARGE SCALE GENOMIC DNA]</scope>
    <source>
        <strain evidence="6">cv. Chardonnay</strain>
        <tissue evidence="5">Leaf</tissue>
    </source>
</reference>
<feature type="compositionally biased region" description="Acidic residues" evidence="1">
    <location>
        <begin position="31"/>
        <end position="41"/>
    </location>
</feature>
<dbReference type="GO" id="GO:0003824">
    <property type="term" value="F:catalytic activity"/>
    <property type="evidence" value="ECO:0007669"/>
    <property type="project" value="InterPro"/>
</dbReference>
<dbReference type="Pfam" id="PF03372">
    <property type="entry name" value="Exo_endo_phos"/>
    <property type="match status" value="1"/>
</dbReference>
<evidence type="ECO:0000259" key="3">
    <source>
        <dbReference type="Pfam" id="PF03372"/>
    </source>
</evidence>
<organism evidence="5 6">
    <name type="scientific">Vitis vinifera</name>
    <name type="common">Grape</name>
    <dbReference type="NCBI Taxonomy" id="29760"/>
    <lineage>
        <taxon>Eukaryota</taxon>
        <taxon>Viridiplantae</taxon>
        <taxon>Streptophyta</taxon>
        <taxon>Embryophyta</taxon>
        <taxon>Tracheophyta</taxon>
        <taxon>Spermatophyta</taxon>
        <taxon>Magnoliopsida</taxon>
        <taxon>eudicotyledons</taxon>
        <taxon>Gunneridae</taxon>
        <taxon>Pentapetalae</taxon>
        <taxon>rosids</taxon>
        <taxon>Vitales</taxon>
        <taxon>Vitaceae</taxon>
        <taxon>Viteae</taxon>
        <taxon>Vitis</taxon>
    </lineage>
</organism>
<dbReference type="Pfam" id="PF00078">
    <property type="entry name" value="RVT_1"/>
    <property type="match status" value="1"/>
</dbReference>
<feature type="region of interest" description="Disordered" evidence="1">
    <location>
        <begin position="642"/>
        <end position="683"/>
    </location>
</feature>
<dbReference type="InterPro" id="IPR000477">
    <property type="entry name" value="RT_dom"/>
</dbReference>
<dbReference type="Gene3D" id="3.60.10.10">
    <property type="entry name" value="Endonuclease/exonuclease/phosphatase"/>
    <property type="match status" value="1"/>
</dbReference>
<feature type="compositionally biased region" description="Basic and acidic residues" evidence="1">
    <location>
        <begin position="16"/>
        <end position="30"/>
    </location>
</feature>
<feature type="domain" description="DUF4283" evidence="4">
    <location>
        <begin position="222"/>
        <end position="306"/>
    </location>
</feature>
<comment type="caution">
    <text evidence="5">The sequence shown here is derived from an EMBL/GenBank/DDBJ whole genome shotgun (WGS) entry which is preliminary data.</text>
</comment>
<dbReference type="EMBL" id="QGNW01002588">
    <property type="protein sequence ID" value="RVW16521.1"/>
    <property type="molecule type" value="Genomic_DNA"/>
</dbReference>
<gene>
    <name evidence="5" type="primary">AtMg01250_220</name>
    <name evidence="5" type="ORF">CK203_069401</name>
</gene>
<dbReference type="SUPFAM" id="SSF56219">
    <property type="entry name" value="DNase I-like"/>
    <property type="match status" value="1"/>
</dbReference>
<proteinExistence type="predicted"/>
<feature type="domain" description="Reverse transcriptase" evidence="2">
    <location>
        <begin position="1199"/>
        <end position="1359"/>
    </location>
</feature>
<evidence type="ECO:0000256" key="1">
    <source>
        <dbReference type="SAM" id="MobiDB-lite"/>
    </source>
</evidence>
<dbReference type="Proteomes" id="UP000288805">
    <property type="component" value="Unassembled WGS sequence"/>
</dbReference>
<sequence length="1621" mass="185811">MPNQNEGITLCQFEREREDARERGGVRESEGACDGDDEETGEASRKRSFTVESKTFELVLDGRKGRCQILIVEKKRGVSTWVRLGLESLGLFKEGLIHCIRDEEEGRWEKEWRERGKRFSLVRGFNRSGGFLRLGVVDLERKHFCIFLPRGRRAKRGWTTMVEMIQQMEEMVGRRMEVQVVRAGGKISPTKSYVEAVTSTNQKGATAIKMKVVREEMAENLQKLKHCLVASWKSNKKEDEDLERMGSLWARSWGLKGKLGMAKLERGRALLEFEDIKEAHRVVSSGSRVMGGIFLGLDFWNPKTGCWGEKERAQEAWVKIFGLPMSLWSPAILKKIGEECGGFVDIDERTRSMGEIQWARILVKMRGEFRPSILEIEAEEEVYTLALWWEIRPEVRRLPSVEETRRRIEIRGDMHSRAEKRVGKEVTEAGIEGQYLTDDGRLLQKNGPGLKSGNQTYGPMPRDWVYVDGKKDGLPLCGLSMGLNEQEKEGGLAKLNGPLGRKLKEKSKEAGESEAGPSNWAADLGCHYSARMDGLVMDGPFFLGRSNSRNITNTEDPLMCWAPEENRREQGEAGFSLTDRVLEEEAKRYVLHSHSKGYGVMGTFLPSSSNSDRAPVGGSFDCPGEIEEESWGDKSTWLTVYEGNGENDNRPRKLGEANKNRDKGRDGEGKAGASESQDNENEKEELWEECELAKFSQFLGFSTKGLEREILNFLTKIRKRREKIHSKEFLEKSKFERELKRLECSVNYEGGGANDSSKRKVIKNYIRNQRVDLLCIQETKIQEMSEGIVRSLGTGRFIDWRALNAEGTAGGILICWDKRVLDILDWEEGLFTLSCRFKTIENGATWVFTGVYGPFSKVEREGMWEEFGAIRGRWDDPWCLGGDFNIILYQQERSSQRRISSAMRRFAETVEDLELVDLPLQGGEFTWNGGLNNQAWARLDRFLVSSSWLDLFSGVTQVRLSRPISDHFPIVLEGGGIRRGSTPFRFENMWLKVEGFQDMVRTWWQGIEVRGSASYRLAFKMKEIKKKLKFWNKEVFGRLETNKASALDQVDFWDRVETHWRQHSREIWLREGDRNTGFFHRMASAHRRNNIMGRIKVNGEWLVEEQEVGCISQQEAESLEVPFVEIEIHSALMEMNGDKAPGPDGFTVAFWQNVWDFTKEEIMEMFKEFHEHNSFVRSLNNTFLVLIPKKSGRRTWVLQKMGFGTKWVGWMWSCVSSAKFSILVNGVPAGFFPNTRGLRQGDPLSPYLFVMGMEILDVLIRRAVEGGYLTGCNIRGDSRTSLNISHLFFADDTVVFCEANKDQVSYLSWILIWFEAALGLRINLAKSEIIPVGEVEEILEMAAELGCRVGSLPSQYLGLPLGVPNRASSMWDGVEEKVRRRLALWKRHLVLNEWRKPKEISYGGWKLGGKVHLVKWDMVCSEKFNGGLGLRRIATLNRALLGKWVWRFACEKDNLWKQVISTKYGQEEHGWRAKKASGAAGVGVWKEIMKESEWCWEKLAFLDHHSGQGDWNLAFVRDFNDWEMDMVGDLLHTLRGHRPSMEDDSVIWRQGRNGRYRVKEAYRLLDKPNAIEFPARRIWVDKVPTKVCFFCLGGYMGEGAHFGQAPDKRGAIPKLLFFVWL</sequence>
<dbReference type="InterPro" id="IPR036691">
    <property type="entry name" value="Endo/exonu/phosph_ase_sf"/>
</dbReference>
<feature type="region of interest" description="Disordered" evidence="1">
    <location>
        <begin position="16"/>
        <end position="46"/>
    </location>
</feature>
<dbReference type="InterPro" id="IPR025558">
    <property type="entry name" value="DUF4283"/>
</dbReference>
<dbReference type="SUPFAM" id="SSF56672">
    <property type="entry name" value="DNA/RNA polymerases"/>
    <property type="match status" value="1"/>
</dbReference>
<dbReference type="InterPro" id="IPR005135">
    <property type="entry name" value="Endo/exonuclease/phosphatase"/>
</dbReference>
<feature type="region of interest" description="Disordered" evidence="1">
    <location>
        <begin position="608"/>
        <end position="627"/>
    </location>
</feature>
<feature type="domain" description="Endonuclease/exonuclease/phosphatase" evidence="3">
    <location>
        <begin position="753"/>
        <end position="967"/>
    </location>
</feature>
<evidence type="ECO:0000313" key="6">
    <source>
        <dbReference type="Proteomes" id="UP000288805"/>
    </source>
</evidence>
<evidence type="ECO:0000259" key="4">
    <source>
        <dbReference type="Pfam" id="PF14111"/>
    </source>
</evidence>
<feature type="compositionally biased region" description="Basic and acidic residues" evidence="1">
    <location>
        <begin position="647"/>
        <end position="669"/>
    </location>
</feature>